<accession>A0A5M9JJE9</accession>
<sequence>MHSITSGGRSIRYQFLFSTPDNLFGGKTIISFVPFLWTLRQSGMVHGTHEGWDRKFPKTKSVNNTVIIEFPYKREYQNSVF</sequence>
<dbReference type="EMBL" id="VICG01000010">
    <property type="protein sequence ID" value="KAA8567952.1"/>
    <property type="molecule type" value="Genomic_DNA"/>
</dbReference>
<dbReference type="AlphaFoldDB" id="A0A5M9JJE9"/>
<reference evidence="1 2" key="1">
    <citation type="submission" date="2019-06" db="EMBL/GenBank/DDBJ databases">
        <title>Genome Sequence of the Brown Rot Fungal Pathogen Monilinia fructicola.</title>
        <authorList>
            <person name="De Miccolis Angelini R.M."/>
            <person name="Landi L."/>
            <person name="Abate D."/>
            <person name="Pollastro S."/>
            <person name="Romanazzi G."/>
            <person name="Faretra F."/>
        </authorList>
    </citation>
    <scope>NUCLEOTIDE SEQUENCE [LARGE SCALE GENOMIC DNA]</scope>
    <source>
        <strain evidence="1 2">Mfrc123</strain>
    </source>
</reference>
<evidence type="ECO:0000313" key="1">
    <source>
        <dbReference type="EMBL" id="KAA8567952.1"/>
    </source>
</evidence>
<dbReference type="Proteomes" id="UP000322873">
    <property type="component" value="Unassembled WGS sequence"/>
</dbReference>
<name>A0A5M9JJE9_MONFR</name>
<gene>
    <name evidence="1" type="ORF">EYC84_008384</name>
</gene>
<organism evidence="1 2">
    <name type="scientific">Monilinia fructicola</name>
    <name type="common">Brown rot fungus</name>
    <name type="synonym">Ciboria fructicola</name>
    <dbReference type="NCBI Taxonomy" id="38448"/>
    <lineage>
        <taxon>Eukaryota</taxon>
        <taxon>Fungi</taxon>
        <taxon>Dikarya</taxon>
        <taxon>Ascomycota</taxon>
        <taxon>Pezizomycotina</taxon>
        <taxon>Leotiomycetes</taxon>
        <taxon>Helotiales</taxon>
        <taxon>Sclerotiniaceae</taxon>
        <taxon>Monilinia</taxon>
    </lineage>
</organism>
<protein>
    <submittedName>
        <fullName evidence="1">Uncharacterized protein</fullName>
    </submittedName>
</protein>
<comment type="caution">
    <text evidence="1">The sequence shown here is derived from an EMBL/GenBank/DDBJ whole genome shotgun (WGS) entry which is preliminary data.</text>
</comment>
<proteinExistence type="predicted"/>
<keyword evidence="2" id="KW-1185">Reference proteome</keyword>
<evidence type="ECO:0000313" key="2">
    <source>
        <dbReference type="Proteomes" id="UP000322873"/>
    </source>
</evidence>